<reference evidence="1 2" key="1">
    <citation type="journal article" date="2019" name="Emerg. Microbes Infect.">
        <title>Comprehensive subspecies identification of 175 nontuberculous mycobacteria species based on 7547 genomic profiles.</title>
        <authorList>
            <person name="Matsumoto Y."/>
            <person name="Kinjo T."/>
            <person name="Motooka D."/>
            <person name="Nabeya D."/>
            <person name="Jung N."/>
            <person name="Uechi K."/>
            <person name="Horii T."/>
            <person name="Iida T."/>
            <person name="Fujita J."/>
            <person name="Nakamura S."/>
        </authorList>
    </citation>
    <scope>NUCLEOTIDE SEQUENCE [LARGE SCALE GENOMIC DNA]</scope>
    <source>
        <strain evidence="1 2">JCM 6391</strain>
    </source>
</reference>
<keyword evidence="2" id="KW-1185">Reference proteome</keyword>
<dbReference type="RefSeq" id="WP_232062600.1">
    <property type="nucleotide sequence ID" value="NZ_AP022562.1"/>
</dbReference>
<name>A0A7I7JLT1_9MYCO</name>
<dbReference type="EMBL" id="AP022562">
    <property type="protein sequence ID" value="BBX12750.1"/>
    <property type="molecule type" value="Genomic_DNA"/>
</dbReference>
<proteinExistence type="predicted"/>
<accession>A0A7I7JLT1</accession>
<protein>
    <recommendedName>
        <fullName evidence="3">Acetyltransferase</fullName>
    </recommendedName>
</protein>
<organism evidence="1 2">
    <name type="scientific">Mycobacterium novum</name>
    <dbReference type="NCBI Taxonomy" id="2492438"/>
    <lineage>
        <taxon>Bacteria</taxon>
        <taxon>Bacillati</taxon>
        <taxon>Actinomycetota</taxon>
        <taxon>Actinomycetes</taxon>
        <taxon>Mycobacteriales</taxon>
        <taxon>Mycobacteriaceae</taxon>
        <taxon>Mycobacterium</taxon>
    </lineage>
</organism>
<evidence type="ECO:0008006" key="3">
    <source>
        <dbReference type="Google" id="ProtNLM"/>
    </source>
</evidence>
<gene>
    <name evidence="1" type="ORF">MNVM_18310</name>
</gene>
<dbReference type="AlphaFoldDB" id="A0A7I7JLT1"/>
<dbReference type="KEGG" id="mnm:MNVM_18310"/>
<evidence type="ECO:0000313" key="2">
    <source>
        <dbReference type="Proteomes" id="UP000466997"/>
    </source>
</evidence>
<sequence length="265" mass="28221">MSVRIAPLRLEGFEQLPKHARRCVFWEVDPATLGRDDHLSDPEFEKEAWLSMVMLEWGCCGQVATPSAAAGGADESPCLGYVLYAPPRAVPRAHRFPTAPVSADAVLLTSIGVEPAPMADGLPRELIAGAVEELIRRGVRALEAFGRTAAVGDLLDPRNVPPDVAPVLEAVGDCTVEHCIIEADFLTDVGFTVVAPHRYFPRLRLELDKGLGWKAEVEAALERLLESAQLHAPVGASAPAGSVSSRSGAAVDPAAPLRLSAVKSR</sequence>
<evidence type="ECO:0000313" key="1">
    <source>
        <dbReference type="EMBL" id="BBX12750.1"/>
    </source>
</evidence>
<dbReference type="Proteomes" id="UP000466997">
    <property type="component" value="Chromosome"/>
</dbReference>